<dbReference type="AlphaFoldDB" id="A0A086JZC9"/>
<dbReference type="GO" id="GO:0016020">
    <property type="term" value="C:membrane"/>
    <property type="evidence" value="ECO:0007669"/>
    <property type="project" value="InterPro"/>
</dbReference>
<dbReference type="Pfam" id="PF04092">
    <property type="entry name" value="SAG"/>
    <property type="match status" value="1"/>
</dbReference>
<feature type="domain" description="SRS" evidence="2">
    <location>
        <begin position="68"/>
        <end position="152"/>
    </location>
</feature>
<protein>
    <submittedName>
        <fullName evidence="3">SAG-related sequence SRS42</fullName>
    </submittedName>
</protein>
<dbReference type="InterPro" id="IPR036755">
    <property type="entry name" value="SRS_dom_sf"/>
</dbReference>
<organism evidence="3 4">
    <name type="scientific">Toxoplasma gondii p89</name>
    <dbReference type="NCBI Taxonomy" id="943119"/>
    <lineage>
        <taxon>Eukaryota</taxon>
        <taxon>Sar</taxon>
        <taxon>Alveolata</taxon>
        <taxon>Apicomplexa</taxon>
        <taxon>Conoidasida</taxon>
        <taxon>Coccidia</taxon>
        <taxon>Eucoccidiorida</taxon>
        <taxon>Eimeriorina</taxon>
        <taxon>Sarcocystidae</taxon>
        <taxon>Toxoplasma</taxon>
    </lineage>
</organism>
<dbReference type="EMBL" id="AEYI02001433">
    <property type="protein sequence ID" value="KFG37497.1"/>
    <property type="molecule type" value="Genomic_DNA"/>
</dbReference>
<feature type="chain" id="PRO_5001808601" evidence="1">
    <location>
        <begin position="19"/>
        <end position="174"/>
    </location>
</feature>
<sequence>MKLASVAMLLSIFAYASAMDADQATAPKFFKNARKEQQFPFGQYNIVWFSSIRGTGTENIAYVYPGWKVAIECNNAKNWVPEDFKKLICEGKGSSCTSKKTLQALFPGVPDSHQWWTGGDGIKEPAVLNVPENVPVSKTFSFRCEAIEDSKAKDQSYIITLVTEEAPENANFRA</sequence>
<dbReference type="Proteomes" id="UP000028828">
    <property type="component" value="Unassembled WGS sequence"/>
</dbReference>
<name>A0A086JZC9_TOXGO</name>
<gene>
    <name evidence="3" type="ORF">TGP89_234370</name>
</gene>
<reference evidence="3 4" key="1">
    <citation type="submission" date="2014-03" db="EMBL/GenBank/DDBJ databases">
        <authorList>
            <person name="Sibley D."/>
            <person name="Venepally P."/>
            <person name="Karamycheva S."/>
            <person name="Hadjithomas M."/>
            <person name="Khan A."/>
            <person name="Brunk B."/>
            <person name="Roos D."/>
            <person name="Caler E."/>
            <person name="Lorenzi H."/>
        </authorList>
    </citation>
    <scope>NUCLEOTIDE SEQUENCE [LARGE SCALE GENOMIC DNA]</scope>
    <source>
        <strain evidence="4">p89</strain>
    </source>
</reference>
<evidence type="ECO:0000313" key="3">
    <source>
        <dbReference type="EMBL" id="KFG37497.1"/>
    </source>
</evidence>
<dbReference type="OrthoDB" id="328836at2759"/>
<feature type="signal peptide" evidence="1">
    <location>
        <begin position="1"/>
        <end position="18"/>
    </location>
</feature>
<evidence type="ECO:0000259" key="2">
    <source>
        <dbReference type="Pfam" id="PF04092"/>
    </source>
</evidence>
<dbReference type="Gene3D" id="2.60.40.1320">
    <property type="entry name" value="SRS domain"/>
    <property type="match status" value="1"/>
</dbReference>
<evidence type="ECO:0000313" key="4">
    <source>
        <dbReference type="Proteomes" id="UP000028828"/>
    </source>
</evidence>
<comment type="caution">
    <text evidence="3">The sequence shown here is derived from an EMBL/GenBank/DDBJ whole genome shotgun (WGS) entry which is preliminary data.</text>
</comment>
<evidence type="ECO:0000256" key="1">
    <source>
        <dbReference type="SAM" id="SignalP"/>
    </source>
</evidence>
<dbReference type="InterPro" id="IPR007226">
    <property type="entry name" value="SRS_dom"/>
</dbReference>
<keyword evidence="1" id="KW-0732">Signal</keyword>
<proteinExistence type="predicted"/>
<dbReference type="SUPFAM" id="SSF74877">
    <property type="entry name" value="Major surface antigen p30, SAG1"/>
    <property type="match status" value="1"/>
</dbReference>
<dbReference type="VEuPathDB" id="ToxoDB:TGP89_234370"/>
<accession>A0A086JZC9</accession>